<evidence type="ECO:0000256" key="2">
    <source>
        <dbReference type="ARBA" id="ARBA00022692"/>
    </source>
</evidence>
<feature type="transmembrane region" description="Helical" evidence="5">
    <location>
        <begin position="218"/>
        <end position="238"/>
    </location>
</feature>
<dbReference type="EMBL" id="JAKLTR010000011">
    <property type="protein sequence ID" value="MCG2616079.1"/>
    <property type="molecule type" value="Genomic_DNA"/>
</dbReference>
<feature type="transmembrane region" description="Helical" evidence="5">
    <location>
        <begin position="58"/>
        <end position="74"/>
    </location>
</feature>
<keyword evidence="8" id="KW-1185">Reference proteome</keyword>
<sequence>MNISANTGMKVSGTLLILIALLLGLAIVAHLSTSAFLGMYLGMFLLLLIPVFIQLKGWWVPLIIGLIILLPGPLDRTLIAVQLTPEEGYNPYGLFSVIDILMFLSIVIHFAYERNLKGSFDATVNYLTLCLMAITVLACISTIFSAFNSSTFYLPMALRGIFYSIRFLLVFAWVKLFFKDISYVRQMPYAIFIITLGFVLLAVLSPSDNYEGGNRLSVATYGVNTFGHLLTFVSLLCIPFISHFYASKRYMMFLLALGSLVICFTFQLMSANRMSFGLLLMGAGIYYLYLPIPFRKKMRLAFFMLTGLVMCVGVFFVFKPDLFERIFGIFQLVSGENALEDVKELQARFVVWGLSYNMIVEHPFLGVGPGQWNYLKDYFGTMPPWMTSILDPHNGYLLYASEMGLICVMIYYSVIFTTIRRGIKAFKILKQQYKIKPSADLSLYLSFILILNVIIVCWLLSDLTNASGLNIRVQSLMWSLCSICFIAPSLARKYIHSL</sequence>
<keyword evidence="7" id="KW-0436">Ligase</keyword>
<feature type="transmembrane region" description="Helical" evidence="5">
    <location>
        <begin position="274"/>
        <end position="292"/>
    </location>
</feature>
<protein>
    <submittedName>
        <fullName evidence="7">O-antigen ligase family protein</fullName>
    </submittedName>
</protein>
<evidence type="ECO:0000313" key="8">
    <source>
        <dbReference type="Proteomes" id="UP001165367"/>
    </source>
</evidence>
<dbReference type="RefSeq" id="WP_237874617.1">
    <property type="nucleotide sequence ID" value="NZ_JAKLTR010000011.1"/>
</dbReference>
<dbReference type="PANTHER" id="PTHR37422:SF13">
    <property type="entry name" value="LIPOPOLYSACCHARIDE BIOSYNTHESIS PROTEIN PA4999-RELATED"/>
    <property type="match status" value="1"/>
</dbReference>
<dbReference type="Pfam" id="PF04932">
    <property type="entry name" value="Wzy_C"/>
    <property type="match status" value="1"/>
</dbReference>
<evidence type="ECO:0000256" key="5">
    <source>
        <dbReference type="SAM" id="Phobius"/>
    </source>
</evidence>
<feature type="transmembrane region" description="Helical" evidence="5">
    <location>
        <begin position="153"/>
        <end position="177"/>
    </location>
</feature>
<evidence type="ECO:0000256" key="3">
    <source>
        <dbReference type="ARBA" id="ARBA00022989"/>
    </source>
</evidence>
<comment type="subcellular location">
    <subcellularLocation>
        <location evidence="1">Membrane</location>
        <topology evidence="1">Multi-pass membrane protein</topology>
    </subcellularLocation>
</comment>
<dbReference type="PANTHER" id="PTHR37422">
    <property type="entry name" value="TEICHURONIC ACID BIOSYNTHESIS PROTEIN TUAE"/>
    <property type="match status" value="1"/>
</dbReference>
<accession>A0ABS9KUQ7</accession>
<keyword evidence="4 5" id="KW-0472">Membrane</keyword>
<keyword evidence="3 5" id="KW-1133">Transmembrane helix</keyword>
<feature type="transmembrane region" description="Helical" evidence="5">
    <location>
        <begin position="36"/>
        <end position="53"/>
    </location>
</feature>
<feature type="transmembrane region" description="Helical" evidence="5">
    <location>
        <begin position="189"/>
        <end position="206"/>
    </location>
</feature>
<reference evidence="7" key="1">
    <citation type="submission" date="2022-01" db="EMBL/GenBank/DDBJ databases">
        <authorList>
            <person name="Jo J.-H."/>
            <person name="Im W.-T."/>
        </authorList>
    </citation>
    <scope>NUCLEOTIDE SEQUENCE</scope>
    <source>
        <strain evidence="7">NA20</strain>
    </source>
</reference>
<dbReference type="GO" id="GO:0016874">
    <property type="term" value="F:ligase activity"/>
    <property type="evidence" value="ECO:0007669"/>
    <property type="project" value="UniProtKB-KW"/>
</dbReference>
<feature type="transmembrane region" description="Helical" evidence="5">
    <location>
        <begin position="124"/>
        <end position="147"/>
    </location>
</feature>
<evidence type="ECO:0000256" key="1">
    <source>
        <dbReference type="ARBA" id="ARBA00004141"/>
    </source>
</evidence>
<gene>
    <name evidence="7" type="ORF">LZZ85_17415</name>
</gene>
<dbReference type="Proteomes" id="UP001165367">
    <property type="component" value="Unassembled WGS sequence"/>
</dbReference>
<proteinExistence type="predicted"/>
<evidence type="ECO:0000259" key="6">
    <source>
        <dbReference type="Pfam" id="PF04932"/>
    </source>
</evidence>
<dbReference type="InterPro" id="IPR007016">
    <property type="entry name" value="O-antigen_ligase-rel_domated"/>
</dbReference>
<feature type="transmembrane region" description="Helical" evidence="5">
    <location>
        <begin position="299"/>
        <end position="318"/>
    </location>
</feature>
<evidence type="ECO:0000256" key="4">
    <source>
        <dbReference type="ARBA" id="ARBA00023136"/>
    </source>
</evidence>
<comment type="caution">
    <text evidence="7">The sequence shown here is derived from an EMBL/GenBank/DDBJ whole genome shotgun (WGS) entry which is preliminary data.</text>
</comment>
<feature type="domain" description="O-antigen ligase-related" evidence="6">
    <location>
        <begin position="260"/>
        <end position="411"/>
    </location>
</feature>
<feature type="transmembrane region" description="Helical" evidence="5">
    <location>
        <begin position="94"/>
        <end position="112"/>
    </location>
</feature>
<name>A0ABS9KUQ7_9BACT</name>
<feature type="transmembrane region" description="Helical" evidence="5">
    <location>
        <begin position="473"/>
        <end position="491"/>
    </location>
</feature>
<dbReference type="InterPro" id="IPR051533">
    <property type="entry name" value="WaaL-like"/>
</dbReference>
<feature type="transmembrane region" description="Helical" evidence="5">
    <location>
        <begin position="396"/>
        <end position="420"/>
    </location>
</feature>
<feature type="transmembrane region" description="Helical" evidence="5">
    <location>
        <begin position="441"/>
        <end position="461"/>
    </location>
</feature>
<evidence type="ECO:0000313" key="7">
    <source>
        <dbReference type="EMBL" id="MCG2616079.1"/>
    </source>
</evidence>
<feature type="transmembrane region" description="Helical" evidence="5">
    <location>
        <begin position="250"/>
        <end position="268"/>
    </location>
</feature>
<organism evidence="7 8">
    <name type="scientific">Terrimonas ginsenosidimutans</name>
    <dbReference type="NCBI Taxonomy" id="2908004"/>
    <lineage>
        <taxon>Bacteria</taxon>
        <taxon>Pseudomonadati</taxon>
        <taxon>Bacteroidota</taxon>
        <taxon>Chitinophagia</taxon>
        <taxon>Chitinophagales</taxon>
        <taxon>Chitinophagaceae</taxon>
        <taxon>Terrimonas</taxon>
    </lineage>
</organism>
<keyword evidence="2 5" id="KW-0812">Transmembrane</keyword>